<feature type="transmembrane region" description="Helical" evidence="2">
    <location>
        <begin position="256"/>
        <end position="279"/>
    </location>
</feature>
<organism evidence="3 4">
    <name type="scientific">Chloropicon roscoffensis</name>
    <dbReference type="NCBI Taxonomy" id="1461544"/>
    <lineage>
        <taxon>Eukaryota</taxon>
        <taxon>Viridiplantae</taxon>
        <taxon>Chlorophyta</taxon>
        <taxon>Chloropicophyceae</taxon>
        <taxon>Chloropicales</taxon>
        <taxon>Chloropicaceae</taxon>
        <taxon>Chloropicon</taxon>
    </lineage>
</organism>
<proteinExistence type="predicted"/>
<feature type="transmembrane region" description="Helical" evidence="2">
    <location>
        <begin position="130"/>
        <end position="149"/>
    </location>
</feature>
<keyword evidence="2" id="KW-0472">Membrane</keyword>
<keyword evidence="4" id="KW-1185">Reference proteome</keyword>
<dbReference type="AlphaFoldDB" id="A0AAX4P904"/>
<keyword evidence="2" id="KW-0812">Transmembrane</keyword>
<name>A0AAX4P904_9CHLO</name>
<feature type="region of interest" description="Disordered" evidence="1">
    <location>
        <begin position="502"/>
        <end position="551"/>
    </location>
</feature>
<feature type="compositionally biased region" description="Basic and acidic residues" evidence="1">
    <location>
        <begin position="503"/>
        <end position="524"/>
    </location>
</feature>
<evidence type="ECO:0000256" key="2">
    <source>
        <dbReference type="SAM" id="Phobius"/>
    </source>
</evidence>
<evidence type="ECO:0000313" key="4">
    <source>
        <dbReference type="Proteomes" id="UP001472866"/>
    </source>
</evidence>
<evidence type="ECO:0000256" key="1">
    <source>
        <dbReference type="SAM" id="MobiDB-lite"/>
    </source>
</evidence>
<sequence length="551" mass="62311">MSYMNALGVNRAYPAIVPLMFRWCNVFWERLLPNVLDCTDVFQAVKHHQEQIEEARRLHHQDLKASVSLHNHEIEVENKMHRQEVKLACKLHDREKEMALAMHNIALQVELLHASCENIRDTAEQYISKISTFLLVETLLLGSLFTVIIEAELPISTHSEMPWLVMLYSITSGVSFMTLAAAVYLTYSVQERVLQLRRHALGGAFKAFKEHREHWTQSITKLRDFYFRLESEREHLHDAFDEDIQTTKALVNHASVAFALGVLTLACSVVTVMFAKLTLGFVDEDGELYRAWAAAYVFAGIFVVSIILLLGLVLREKQMDFLRPVVLLRGDYCVLSKVNKIFVDPGATALDLKQEGGKEQVLTHLMKIKIAYQTKGTSENHPAAQHSIQDQDNSFSMSAYLDPKYKAAKLLNWVPDRVGMYVITYYVSDEKRNVGKASRTVIVTADADQSSTMVVPPSSPPPRLRVLERKGKKTISAVDVGQHRRDLSLDLDAGDGLAAGARPLEREDRATDKLRDSGEGELERFSFSNLPLSRGASEEDLTRMRGTIRED</sequence>
<feature type="compositionally biased region" description="Basic and acidic residues" evidence="1">
    <location>
        <begin position="536"/>
        <end position="551"/>
    </location>
</feature>
<evidence type="ECO:0000313" key="3">
    <source>
        <dbReference type="EMBL" id="WZN62477.1"/>
    </source>
</evidence>
<dbReference type="EMBL" id="CP151506">
    <property type="protein sequence ID" value="WZN62477.1"/>
    <property type="molecule type" value="Genomic_DNA"/>
</dbReference>
<keyword evidence="2" id="KW-1133">Transmembrane helix</keyword>
<accession>A0AAX4P904</accession>
<feature type="transmembrane region" description="Helical" evidence="2">
    <location>
        <begin position="291"/>
        <end position="314"/>
    </location>
</feature>
<dbReference type="Proteomes" id="UP001472866">
    <property type="component" value="Chromosome 06"/>
</dbReference>
<protein>
    <submittedName>
        <fullName evidence="3">Uncharacterized protein</fullName>
    </submittedName>
</protein>
<feature type="transmembrane region" description="Helical" evidence="2">
    <location>
        <begin position="161"/>
        <end position="187"/>
    </location>
</feature>
<reference evidence="3 4" key="1">
    <citation type="submission" date="2024-03" db="EMBL/GenBank/DDBJ databases">
        <title>Complete genome sequence of the green alga Chloropicon roscoffensis RCC1871.</title>
        <authorList>
            <person name="Lemieux C."/>
            <person name="Pombert J.-F."/>
            <person name="Otis C."/>
            <person name="Turmel M."/>
        </authorList>
    </citation>
    <scope>NUCLEOTIDE SEQUENCE [LARGE SCALE GENOMIC DNA]</scope>
    <source>
        <strain evidence="3 4">RCC1871</strain>
    </source>
</reference>
<gene>
    <name evidence="3" type="ORF">HKI87_06g40140</name>
</gene>